<evidence type="ECO:0000256" key="3">
    <source>
        <dbReference type="ARBA" id="ARBA00022525"/>
    </source>
</evidence>
<dbReference type="Proteomes" id="UP000274756">
    <property type="component" value="Unassembled WGS sequence"/>
</dbReference>
<evidence type="ECO:0000313" key="9">
    <source>
        <dbReference type="WBParaSite" id="DME_0000935301-mRNA-1"/>
    </source>
</evidence>
<dbReference type="GO" id="GO:0005576">
    <property type="term" value="C:extracellular region"/>
    <property type="evidence" value="ECO:0007669"/>
    <property type="project" value="UniProtKB-SubCell"/>
</dbReference>
<evidence type="ECO:0000256" key="5">
    <source>
        <dbReference type="SAM" id="SignalP"/>
    </source>
</evidence>
<comment type="subcellular location">
    <subcellularLocation>
        <location evidence="1">Secreted</location>
    </subcellularLocation>
</comment>
<dbReference type="GO" id="GO:0009986">
    <property type="term" value="C:cell surface"/>
    <property type="evidence" value="ECO:0007669"/>
    <property type="project" value="InterPro"/>
</dbReference>
<dbReference type="Proteomes" id="UP000038040">
    <property type="component" value="Unplaced"/>
</dbReference>
<dbReference type="Gene3D" id="2.60.40.3330">
    <property type="match status" value="1"/>
</dbReference>
<dbReference type="EMBL" id="UYYG01000102">
    <property type="protein sequence ID" value="VDN53102.1"/>
    <property type="molecule type" value="Genomic_DNA"/>
</dbReference>
<evidence type="ECO:0000313" key="7">
    <source>
        <dbReference type="Proteomes" id="UP000038040"/>
    </source>
</evidence>
<organism evidence="7 9">
    <name type="scientific">Dracunculus medinensis</name>
    <name type="common">Guinea worm</name>
    <dbReference type="NCBI Taxonomy" id="318479"/>
    <lineage>
        <taxon>Eukaryota</taxon>
        <taxon>Metazoa</taxon>
        <taxon>Ecdysozoa</taxon>
        <taxon>Nematoda</taxon>
        <taxon>Chromadorea</taxon>
        <taxon>Rhabditida</taxon>
        <taxon>Spirurina</taxon>
        <taxon>Dracunculoidea</taxon>
        <taxon>Dracunculidae</taxon>
        <taxon>Dracunculus</taxon>
    </lineage>
</organism>
<protein>
    <submittedName>
        <fullName evidence="9">Transthyretin-like family-containing protein</fullName>
    </submittedName>
</protein>
<name>A0A0N4UN84_DRAME</name>
<dbReference type="OrthoDB" id="5811720at2759"/>
<evidence type="ECO:0000313" key="6">
    <source>
        <dbReference type="EMBL" id="VDN53102.1"/>
    </source>
</evidence>
<dbReference type="Pfam" id="PF01060">
    <property type="entry name" value="TTR-52"/>
    <property type="match status" value="1"/>
</dbReference>
<sequence length="153" mass="17209">MKQLIIILIITTMVVAERSKYLNAISTRSTAAKGNFLCGKEAAANVKVQLYSKEGDDDNILATTTSTLNGDFKIEGNTAGKSDQILEPMLKIHHTCNETEKELKKKKERVVTLRYPKDYVTMGQIPRQTYDIGTLNLQVIYPGEKIEKEDNEK</sequence>
<reference evidence="6 8" key="2">
    <citation type="submission" date="2018-11" db="EMBL/GenBank/DDBJ databases">
        <authorList>
            <consortium name="Pathogen Informatics"/>
        </authorList>
    </citation>
    <scope>NUCLEOTIDE SEQUENCE [LARGE SCALE GENOMIC DNA]</scope>
</reference>
<evidence type="ECO:0000256" key="2">
    <source>
        <dbReference type="ARBA" id="ARBA00010112"/>
    </source>
</evidence>
<dbReference type="WBParaSite" id="DME_0000935301-mRNA-1">
    <property type="protein sequence ID" value="DME_0000935301-mRNA-1"/>
    <property type="gene ID" value="DME_0000935301"/>
</dbReference>
<evidence type="ECO:0000256" key="1">
    <source>
        <dbReference type="ARBA" id="ARBA00004613"/>
    </source>
</evidence>
<keyword evidence="4 5" id="KW-0732">Signal</keyword>
<dbReference type="AlphaFoldDB" id="A0A0N4UN84"/>
<feature type="chain" id="PRO_5041039240" evidence="5">
    <location>
        <begin position="17"/>
        <end position="153"/>
    </location>
</feature>
<keyword evidence="8" id="KW-1185">Reference proteome</keyword>
<evidence type="ECO:0000256" key="4">
    <source>
        <dbReference type="ARBA" id="ARBA00022729"/>
    </source>
</evidence>
<dbReference type="PANTHER" id="PTHR21700">
    <property type="entry name" value="TRANSTHYRETIN-LIKE FAMILY PROTEIN-RELATED"/>
    <property type="match status" value="1"/>
</dbReference>
<dbReference type="InterPro" id="IPR038479">
    <property type="entry name" value="Transthyretin-like_sf"/>
</dbReference>
<reference evidence="9" key="1">
    <citation type="submission" date="2017-02" db="UniProtKB">
        <authorList>
            <consortium name="WormBaseParasite"/>
        </authorList>
    </citation>
    <scope>IDENTIFICATION</scope>
</reference>
<accession>A0A0N4UN84</accession>
<feature type="signal peptide" evidence="5">
    <location>
        <begin position="1"/>
        <end position="16"/>
    </location>
</feature>
<gene>
    <name evidence="6" type="ORF">DME_LOCUS3075</name>
</gene>
<dbReference type="InterPro" id="IPR001534">
    <property type="entry name" value="Transthyretin-like"/>
</dbReference>
<keyword evidence="3" id="KW-0964">Secreted</keyword>
<comment type="similarity">
    <text evidence="2">Belongs to the nematode transthyretin-like family.</text>
</comment>
<proteinExistence type="inferred from homology"/>
<evidence type="ECO:0000313" key="8">
    <source>
        <dbReference type="Proteomes" id="UP000274756"/>
    </source>
</evidence>
<dbReference type="PANTHER" id="PTHR21700:SF48">
    <property type="entry name" value="TRANSTHYRETIN-LIKE FAMILY PROTEIN"/>
    <property type="match status" value="1"/>
</dbReference>